<evidence type="ECO:0000313" key="1">
    <source>
        <dbReference type="EMBL" id="TXF81073.1"/>
    </source>
</evidence>
<proteinExistence type="predicted"/>
<dbReference type="EMBL" id="VOXD01000089">
    <property type="protein sequence ID" value="TXF81073.1"/>
    <property type="molecule type" value="Genomic_DNA"/>
</dbReference>
<comment type="caution">
    <text evidence="1">The sequence shown here is derived from an EMBL/GenBank/DDBJ whole genome shotgun (WGS) entry which is preliminary data.</text>
</comment>
<dbReference type="RefSeq" id="WP_147932948.1">
    <property type="nucleotide sequence ID" value="NZ_VOXD01000089.1"/>
</dbReference>
<sequence>MCKYRLIVVSLALIIMGCESEDFFDHSVPILEENIIGEINFDKIKVDRSEFLYNQSNGAFMFLPYSADFLMCETSDGVLHEISGFKGEGPGKISNVFLYGFASDTSVFIYGEPKYLVYSLDGELIRSGSLDISETMPSYSIFRGTHLTPDGKIVLASINRDLYQSQVDFVRDSYTISCLDVAQESWHNTGFLAGRGVYADESFEYQQPIIDLAGEIICAVYPNDPGSIYRFTCDGGELNPVSIRIKNWENRLVSKGDNTLGFRLESFQKNTTFLQFFASKNYFLTVHIMPAEPENVSNSVEGIQNNSKYRKRYASVFSASGGDALAQIDLSDHWIVAGVQEDGNVLLIDAEDMDGVKNSTIFEYKWSDDL</sequence>
<accession>A0A5C7F0X0</accession>
<evidence type="ECO:0000313" key="2">
    <source>
        <dbReference type="Proteomes" id="UP000321907"/>
    </source>
</evidence>
<dbReference type="PROSITE" id="PS51257">
    <property type="entry name" value="PROKAR_LIPOPROTEIN"/>
    <property type="match status" value="1"/>
</dbReference>
<organism evidence="1 2">
    <name type="scientific">Neolewinella aurantiaca</name>
    <dbReference type="NCBI Taxonomy" id="2602767"/>
    <lineage>
        <taxon>Bacteria</taxon>
        <taxon>Pseudomonadati</taxon>
        <taxon>Bacteroidota</taxon>
        <taxon>Saprospiria</taxon>
        <taxon>Saprospirales</taxon>
        <taxon>Lewinellaceae</taxon>
        <taxon>Neolewinella</taxon>
    </lineage>
</organism>
<dbReference type="Proteomes" id="UP000321907">
    <property type="component" value="Unassembled WGS sequence"/>
</dbReference>
<name>A0A5C7F0X0_9BACT</name>
<gene>
    <name evidence="1" type="ORF">FUA23_22105</name>
</gene>
<keyword evidence="2" id="KW-1185">Reference proteome</keyword>
<reference evidence="1 2" key="1">
    <citation type="submission" date="2019-08" db="EMBL/GenBank/DDBJ databases">
        <title>Lewinella sp. strain SSH13 Genome sequencing and assembly.</title>
        <authorList>
            <person name="Kim I."/>
        </authorList>
    </citation>
    <scope>NUCLEOTIDE SEQUENCE [LARGE SCALE GENOMIC DNA]</scope>
    <source>
        <strain evidence="1 2">SSH13</strain>
    </source>
</reference>
<dbReference type="AlphaFoldDB" id="A0A5C7F0X0"/>
<protein>
    <submittedName>
        <fullName evidence="1">Uncharacterized protein</fullName>
    </submittedName>
</protein>